<feature type="coiled-coil region" evidence="1">
    <location>
        <begin position="35"/>
        <end position="66"/>
    </location>
</feature>
<sequence length="202" mass="23390">MRRLARALGALSLTLCAGGAVALAPDRADAQGKGRKSWQQNEKQYRKELKRQAKAERKEARRLDTTRLYDRRGDGRWDDRFDDRYDARYDQRRFVPSRRVPVRTYNSGASRVPPGHLPPPGMCRIWIDGVPPGRQPRPTTCAAAERNRPYNARVIYGTPRYGDFDDRRDGDIYDRSRTRYPDGRTADPRLPQPRQRVPLPFP</sequence>
<gene>
    <name evidence="4" type="ORF">rosag_32450</name>
</gene>
<feature type="region of interest" description="Disordered" evidence="2">
    <location>
        <begin position="158"/>
        <end position="202"/>
    </location>
</feature>
<name>A0AA37QAH5_9BACT</name>
<keyword evidence="1" id="KW-0175">Coiled coil</keyword>
<dbReference type="RefSeq" id="WP_284351187.1">
    <property type="nucleotide sequence ID" value="NZ_BRXS01000005.1"/>
</dbReference>
<evidence type="ECO:0000256" key="1">
    <source>
        <dbReference type="SAM" id="Coils"/>
    </source>
</evidence>
<feature type="signal peptide" evidence="3">
    <location>
        <begin position="1"/>
        <end position="22"/>
    </location>
</feature>
<dbReference type="AlphaFoldDB" id="A0AA37QAH5"/>
<feature type="compositionally biased region" description="Basic and acidic residues" evidence="2">
    <location>
        <begin position="162"/>
        <end position="187"/>
    </location>
</feature>
<keyword evidence="3" id="KW-0732">Signal</keyword>
<evidence type="ECO:0000256" key="2">
    <source>
        <dbReference type="SAM" id="MobiDB-lite"/>
    </source>
</evidence>
<reference evidence="4" key="1">
    <citation type="submission" date="2022-08" db="EMBL/GenBank/DDBJ databases">
        <title>Draft genome sequencing of Roseisolibacter agri AW1220.</title>
        <authorList>
            <person name="Tobiishi Y."/>
            <person name="Tonouchi A."/>
        </authorList>
    </citation>
    <scope>NUCLEOTIDE SEQUENCE</scope>
    <source>
        <strain evidence="4">AW1220</strain>
    </source>
</reference>
<organism evidence="4 5">
    <name type="scientific">Roseisolibacter agri</name>
    <dbReference type="NCBI Taxonomy" id="2014610"/>
    <lineage>
        <taxon>Bacteria</taxon>
        <taxon>Pseudomonadati</taxon>
        <taxon>Gemmatimonadota</taxon>
        <taxon>Gemmatimonadia</taxon>
        <taxon>Gemmatimonadales</taxon>
        <taxon>Gemmatimonadaceae</taxon>
        <taxon>Roseisolibacter</taxon>
    </lineage>
</organism>
<proteinExistence type="predicted"/>
<evidence type="ECO:0000313" key="4">
    <source>
        <dbReference type="EMBL" id="GLC26732.1"/>
    </source>
</evidence>
<dbReference type="EMBL" id="BRXS01000005">
    <property type="protein sequence ID" value="GLC26732.1"/>
    <property type="molecule type" value="Genomic_DNA"/>
</dbReference>
<evidence type="ECO:0000256" key="3">
    <source>
        <dbReference type="SAM" id="SignalP"/>
    </source>
</evidence>
<dbReference type="Proteomes" id="UP001161325">
    <property type="component" value="Unassembled WGS sequence"/>
</dbReference>
<feature type="chain" id="PRO_5041453224" evidence="3">
    <location>
        <begin position="23"/>
        <end position="202"/>
    </location>
</feature>
<protein>
    <submittedName>
        <fullName evidence="4">Uncharacterized protein</fullName>
    </submittedName>
</protein>
<comment type="caution">
    <text evidence="4">The sequence shown here is derived from an EMBL/GenBank/DDBJ whole genome shotgun (WGS) entry which is preliminary data.</text>
</comment>
<accession>A0AA37QAH5</accession>
<feature type="compositionally biased region" description="Low complexity" evidence="2">
    <location>
        <begin position="188"/>
        <end position="202"/>
    </location>
</feature>
<keyword evidence="5" id="KW-1185">Reference proteome</keyword>
<evidence type="ECO:0000313" key="5">
    <source>
        <dbReference type="Proteomes" id="UP001161325"/>
    </source>
</evidence>